<evidence type="ECO:0000313" key="2">
    <source>
        <dbReference type="Proteomes" id="UP000226031"/>
    </source>
</evidence>
<protein>
    <submittedName>
        <fullName evidence="1">Uncharacterized protein</fullName>
    </submittedName>
</protein>
<organism evidence="1 2">
    <name type="scientific">[Emmonsia] crescens</name>
    <dbReference type="NCBI Taxonomy" id="73230"/>
    <lineage>
        <taxon>Eukaryota</taxon>
        <taxon>Fungi</taxon>
        <taxon>Dikarya</taxon>
        <taxon>Ascomycota</taxon>
        <taxon>Pezizomycotina</taxon>
        <taxon>Eurotiomycetes</taxon>
        <taxon>Eurotiomycetidae</taxon>
        <taxon>Onygenales</taxon>
        <taxon>Ajellomycetaceae</taxon>
        <taxon>Emergomyces</taxon>
    </lineage>
</organism>
<keyword evidence="2" id="KW-1185">Reference proteome</keyword>
<comment type="caution">
    <text evidence="1">The sequence shown here is derived from an EMBL/GenBank/DDBJ whole genome shotgun (WGS) entry which is preliminary data.</text>
</comment>
<gene>
    <name evidence="1" type="ORF">GX50_06816</name>
</gene>
<reference evidence="1 2" key="1">
    <citation type="submission" date="2017-10" db="EMBL/GenBank/DDBJ databases">
        <title>Comparative genomics in systemic dimorphic fungi from Ajellomycetaceae.</title>
        <authorList>
            <person name="Munoz J.F."/>
            <person name="Mcewen J.G."/>
            <person name="Clay O.K."/>
            <person name="Cuomo C.A."/>
        </authorList>
    </citation>
    <scope>NUCLEOTIDE SEQUENCE [LARGE SCALE GENOMIC DNA]</scope>
    <source>
        <strain evidence="1 2">UAMH4076</strain>
    </source>
</reference>
<name>A0A2B7ZAK9_9EURO</name>
<sequence length="73" mass="8075">MAFGLIAEDEHQEKLARGLDSENVQIRLLTIPGADNHCYLAFLNVFNALECRIRSGDSLKVNFKPDVNDGAEA</sequence>
<dbReference type="AlphaFoldDB" id="A0A2B7ZAK9"/>
<proteinExistence type="predicted"/>
<evidence type="ECO:0000313" key="1">
    <source>
        <dbReference type="EMBL" id="PGH30411.1"/>
    </source>
</evidence>
<accession>A0A2B7ZAK9</accession>
<dbReference type="EMBL" id="PDND01000174">
    <property type="protein sequence ID" value="PGH30411.1"/>
    <property type="molecule type" value="Genomic_DNA"/>
</dbReference>
<dbReference type="Proteomes" id="UP000226031">
    <property type="component" value="Unassembled WGS sequence"/>
</dbReference>